<evidence type="ECO:0000313" key="4">
    <source>
        <dbReference type="Proteomes" id="UP000551616"/>
    </source>
</evidence>
<proteinExistence type="predicted"/>
<evidence type="ECO:0000313" key="3">
    <source>
        <dbReference type="EMBL" id="MBA2114536.1"/>
    </source>
</evidence>
<keyword evidence="1" id="KW-0812">Transmembrane</keyword>
<accession>A0A7V8V4B8</accession>
<dbReference type="InterPro" id="IPR025588">
    <property type="entry name" value="YcxB-like_C"/>
</dbReference>
<sequence>MMLMEVTYENKPDDIAAILHGLPWADRLRDYRHTLKVLLAVWPLAVLFVILSEWFLLACLLGVVVVCALLLSILYWRAWASIGKTAKVIPGPQTLRLWDDYLELTAERGGSRRSWNKVPRVQNMPEHVVIYIQKMRAYVIPKRYFSTPEQAEAFATKAQSLRTQGIETQSPLIDWEAFRSDMQLDQFRLIEHLKWDPNPELYARLITLGINADGKNMVPTIWGLIKQLILPIILTLLLIVLRYQVGINTDVFYYLLLIMTSTFLLVFGLQWHSHVQFLKELLVQQDVTRPDEAWFYEEGIATLTEEGVGFSRWSILDQVTDDWEAIVIYDTMPYIYLAIPKTALPDPEKQSALFERLKQCTDIAHDREEEIVLAEVTDNPFQSPRT</sequence>
<name>A0A7V8V4B8_9BACT</name>
<organism evidence="3 4">
    <name type="scientific">Bremerella alba</name>
    <dbReference type="NCBI Taxonomy" id="980252"/>
    <lineage>
        <taxon>Bacteria</taxon>
        <taxon>Pseudomonadati</taxon>
        <taxon>Planctomycetota</taxon>
        <taxon>Planctomycetia</taxon>
        <taxon>Pirellulales</taxon>
        <taxon>Pirellulaceae</taxon>
        <taxon>Bremerella</taxon>
    </lineage>
</organism>
<dbReference type="Proteomes" id="UP000551616">
    <property type="component" value="Unassembled WGS sequence"/>
</dbReference>
<protein>
    <recommendedName>
        <fullName evidence="2">YcxB-like C-terminal domain-containing protein</fullName>
    </recommendedName>
</protein>
<dbReference type="EMBL" id="JABRWO010000004">
    <property type="protein sequence ID" value="MBA2114536.1"/>
    <property type="molecule type" value="Genomic_DNA"/>
</dbReference>
<keyword evidence="1" id="KW-0472">Membrane</keyword>
<evidence type="ECO:0000256" key="1">
    <source>
        <dbReference type="SAM" id="Phobius"/>
    </source>
</evidence>
<dbReference type="Pfam" id="PF14317">
    <property type="entry name" value="YcxB"/>
    <property type="match status" value="2"/>
</dbReference>
<comment type="caution">
    <text evidence="3">The sequence shown here is derived from an EMBL/GenBank/DDBJ whole genome shotgun (WGS) entry which is preliminary data.</text>
</comment>
<feature type="transmembrane region" description="Helical" evidence="1">
    <location>
        <begin position="33"/>
        <end position="49"/>
    </location>
</feature>
<keyword evidence="4" id="KW-1185">Reference proteome</keyword>
<feature type="domain" description="YcxB-like C-terminal" evidence="2">
    <location>
        <begin position="99"/>
        <end position="156"/>
    </location>
</feature>
<feature type="transmembrane region" description="Helical" evidence="1">
    <location>
        <begin position="55"/>
        <end position="76"/>
    </location>
</feature>
<feature type="domain" description="YcxB-like C-terminal" evidence="2">
    <location>
        <begin position="295"/>
        <end position="353"/>
    </location>
</feature>
<evidence type="ECO:0000259" key="2">
    <source>
        <dbReference type="Pfam" id="PF14317"/>
    </source>
</evidence>
<dbReference type="AlphaFoldDB" id="A0A7V8V4B8"/>
<reference evidence="3 4" key="1">
    <citation type="submission" date="2020-05" db="EMBL/GenBank/DDBJ databases">
        <title>Bremerella alba sp. nov., a novel planctomycete isolated from the surface of the macroalga Fucus spiralis.</title>
        <authorList>
            <person name="Godinho O."/>
            <person name="Botelho R."/>
            <person name="Albuquerque L."/>
            <person name="Wiegand S."/>
            <person name="Da Costa M.S."/>
            <person name="Lobo-Da-Cunha A."/>
            <person name="Jogler C."/>
            <person name="Lage O.M."/>
        </authorList>
    </citation>
    <scope>NUCLEOTIDE SEQUENCE [LARGE SCALE GENOMIC DNA]</scope>
    <source>
        <strain evidence="3 4">FF15</strain>
    </source>
</reference>
<keyword evidence="1" id="KW-1133">Transmembrane helix</keyword>
<feature type="transmembrane region" description="Helical" evidence="1">
    <location>
        <begin position="251"/>
        <end position="269"/>
    </location>
</feature>
<feature type="transmembrane region" description="Helical" evidence="1">
    <location>
        <begin position="224"/>
        <end position="245"/>
    </location>
</feature>
<dbReference type="RefSeq" id="WP_207395999.1">
    <property type="nucleotide sequence ID" value="NZ_JABRWO010000004.1"/>
</dbReference>
<gene>
    <name evidence="3" type="ORF">HOV93_17020</name>
</gene>